<organism evidence="2 3">
    <name type="scientific">Uliginosibacterium silvisoli</name>
    <dbReference type="NCBI Taxonomy" id="3114758"/>
    <lineage>
        <taxon>Bacteria</taxon>
        <taxon>Pseudomonadati</taxon>
        <taxon>Pseudomonadota</taxon>
        <taxon>Betaproteobacteria</taxon>
        <taxon>Rhodocyclales</taxon>
        <taxon>Zoogloeaceae</taxon>
        <taxon>Uliginosibacterium</taxon>
    </lineage>
</organism>
<feature type="region of interest" description="Disordered" evidence="1">
    <location>
        <begin position="112"/>
        <end position="178"/>
    </location>
</feature>
<evidence type="ECO:0000313" key="2">
    <source>
        <dbReference type="EMBL" id="MEC5386384.1"/>
    </source>
</evidence>
<dbReference type="Gene3D" id="1.25.40.10">
    <property type="entry name" value="Tetratricopeptide repeat domain"/>
    <property type="match status" value="1"/>
</dbReference>
<accession>A0ABU6K476</accession>
<comment type="caution">
    <text evidence="2">The sequence shown here is derived from an EMBL/GenBank/DDBJ whole genome shotgun (WGS) entry which is preliminary data.</text>
</comment>
<evidence type="ECO:0000313" key="3">
    <source>
        <dbReference type="Proteomes" id="UP001331561"/>
    </source>
</evidence>
<dbReference type="EMBL" id="JAYXHS010000002">
    <property type="protein sequence ID" value="MEC5386384.1"/>
    <property type="molecule type" value="Genomic_DNA"/>
</dbReference>
<sequence>MQEGTQLLEQGQKEKGLAVLSAAARANPASADPWVKTAQTQFDAENYPAAIVAADEAQKRDPARKETKAIAVVASLRVAVRALTDMREDSALRGNTRSEAEKLARMLRETLGQDVLVPIPQPEEPRAAVKRPPATTPAPATPTQSSRSSRKVEPAPAKPAATPPASAGGDANPFSVLK</sequence>
<dbReference type="Proteomes" id="UP001331561">
    <property type="component" value="Unassembled WGS sequence"/>
</dbReference>
<evidence type="ECO:0000256" key="1">
    <source>
        <dbReference type="SAM" id="MobiDB-lite"/>
    </source>
</evidence>
<gene>
    <name evidence="2" type="ORF">VVD49_11665</name>
</gene>
<name>A0ABU6K476_9RHOO</name>
<proteinExistence type="predicted"/>
<protein>
    <submittedName>
        <fullName evidence="2">Tetratricopeptide repeat protein</fullName>
    </submittedName>
</protein>
<dbReference type="SUPFAM" id="SSF48452">
    <property type="entry name" value="TPR-like"/>
    <property type="match status" value="1"/>
</dbReference>
<dbReference type="InterPro" id="IPR011990">
    <property type="entry name" value="TPR-like_helical_dom_sf"/>
</dbReference>
<reference evidence="2 3" key="1">
    <citation type="submission" date="2024-01" db="EMBL/GenBank/DDBJ databases">
        <title>Uliginosibacterium soil sp. nov.</title>
        <authorList>
            <person name="Lv Y."/>
        </authorList>
    </citation>
    <scope>NUCLEOTIDE SEQUENCE [LARGE SCALE GENOMIC DNA]</scope>
    <source>
        <strain evidence="2 3">H3</strain>
    </source>
</reference>
<keyword evidence="3" id="KW-1185">Reference proteome</keyword>
<feature type="compositionally biased region" description="Low complexity" evidence="1">
    <location>
        <begin position="154"/>
        <end position="167"/>
    </location>
</feature>
<dbReference type="RefSeq" id="WP_327599351.1">
    <property type="nucleotide sequence ID" value="NZ_JAYXHS010000002.1"/>
</dbReference>